<proteinExistence type="inferred from homology"/>
<dbReference type="Gene3D" id="3.40.190.80">
    <property type="match status" value="1"/>
</dbReference>
<keyword evidence="2" id="KW-0460">Magnesium</keyword>
<evidence type="ECO:0000256" key="1">
    <source>
        <dbReference type="ARBA" id="ARBA00009759"/>
    </source>
</evidence>
<dbReference type="STRING" id="1447782.SAMN05444417_1330"/>
<accession>A0A1M6CSE9</accession>
<dbReference type="Pfam" id="PF00459">
    <property type="entry name" value="Inositol_P"/>
    <property type="match status" value="1"/>
</dbReference>
<feature type="binding site" evidence="2">
    <location>
        <position position="72"/>
    </location>
    <ligand>
        <name>Mg(2+)</name>
        <dbReference type="ChEBI" id="CHEBI:18420"/>
        <label>1</label>
        <note>catalytic</note>
    </ligand>
</feature>
<sequence length="280" mass="29353">MTFSRNDAAALASAAMESARVHVLPRFRRLDPGEIAEKSGPGDLVTVADLETEAALTAWIAAHLPSARVVGEEAAAADPALASGLGSAELAVVIDPVDGTWNFRVGLSVFGLILAVVEGGRTRWGAILDPVIGDRVEAWSDGPARLIGADGATRALSCDRLTDPARMSGFIHTTYAPADRRGALHEAGLRFADMRALRCSAHEYRLIAMGQASFCLSFLLNPWDHLAGCLAVKRAGGVARQLDGTAYGPGTMSAAPLLVASNEEAWQIASGIFRPALGLD</sequence>
<dbReference type="PANTHER" id="PTHR20854:SF4">
    <property type="entry name" value="INOSITOL-1-MONOPHOSPHATASE-RELATED"/>
    <property type="match status" value="1"/>
</dbReference>
<dbReference type="SUPFAM" id="SSF56655">
    <property type="entry name" value="Carbohydrate phosphatase"/>
    <property type="match status" value="1"/>
</dbReference>
<evidence type="ECO:0000313" key="4">
    <source>
        <dbReference type="Proteomes" id="UP000184292"/>
    </source>
</evidence>
<feature type="binding site" evidence="2">
    <location>
        <position position="224"/>
    </location>
    <ligand>
        <name>Mg(2+)</name>
        <dbReference type="ChEBI" id="CHEBI:18420"/>
        <label>1</label>
        <note>catalytic</note>
    </ligand>
</feature>
<dbReference type="EMBL" id="FQYO01000002">
    <property type="protein sequence ID" value="SHI63648.1"/>
    <property type="molecule type" value="Genomic_DNA"/>
</dbReference>
<dbReference type="InterPro" id="IPR000760">
    <property type="entry name" value="Inositol_monophosphatase-like"/>
</dbReference>
<gene>
    <name evidence="3" type="ORF">SAMN05444417_1330</name>
</gene>
<keyword evidence="2" id="KW-0479">Metal-binding</keyword>
<dbReference type="PRINTS" id="PR00377">
    <property type="entry name" value="IMPHPHTASES"/>
</dbReference>
<name>A0A1M6CSE9_9RHOB</name>
<comment type="similarity">
    <text evidence="1">Belongs to the inositol monophosphatase superfamily.</text>
</comment>
<feature type="binding site" evidence="2">
    <location>
        <position position="98"/>
    </location>
    <ligand>
        <name>Mg(2+)</name>
        <dbReference type="ChEBI" id="CHEBI:18420"/>
        <label>1</label>
        <note>catalytic</note>
    </ligand>
</feature>
<organism evidence="3 4">
    <name type="scientific">Wenxinia saemankumensis</name>
    <dbReference type="NCBI Taxonomy" id="1447782"/>
    <lineage>
        <taxon>Bacteria</taxon>
        <taxon>Pseudomonadati</taxon>
        <taxon>Pseudomonadota</taxon>
        <taxon>Alphaproteobacteria</taxon>
        <taxon>Rhodobacterales</taxon>
        <taxon>Roseobacteraceae</taxon>
        <taxon>Wenxinia</taxon>
    </lineage>
</organism>
<dbReference type="GO" id="GO:0046872">
    <property type="term" value="F:metal ion binding"/>
    <property type="evidence" value="ECO:0007669"/>
    <property type="project" value="UniProtKB-KW"/>
</dbReference>
<dbReference type="GO" id="GO:0007165">
    <property type="term" value="P:signal transduction"/>
    <property type="evidence" value="ECO:0007669"/>
    <property type="project" value="TreeGrafter"/>
</dbReference>
<keyword evidence="4" id="KW-1185">Reference proteome</keyword>
<reference evidence="3 4" key="1">
    <citation type="submission" date="2016-11" db="EMBL/GenBank/DDBJ databases">
        <authorList>
            <person name="Jaros S."/>
            <person name="Januszkiewicz K."/>
            <person name="Wedrychowicz H."/>
        </authorList>
    </citation>
    <scope>NUCLEOTIDE SEQUENCE [LARGE SCALE GENOMIC DNA]</scope>
    <source>
        <strain evidence="3 4">DSM 100565</strain>
    </source>
</reference>
<dbReference type="Gene3D" id="3.30.540.10">
    <property type="entry name" value="Fructose-1,6-Bisphosphatase, subunit A, domain 1"/>
    <property type="match status" value="1"/>
</dbReference>
<feature type="binding site" evidence="2">
    <location>
        <position position="95"/>
    </location>
    <ligand>
        <name>Mg(2+)</name>
        <dbReference type="ChEBI" id="CHEBI:18420"/>
        <label>1</label>
        <note>catalytic</note>
    </ligand>
</feature>
<evidence type="ECO:0000313" key="3">
    <source>
        <dbReference type="EMBL" id="SHI63648.1"/>
    </source>
</evidence>
<dbReference type="AlphaFoldDB" id="A0A1M6CSE9"/>
<evidence type="ECO:0000256" key="2">
    <source>
        <dbReference type="PIRSR" id="PIRSR600760-2"/>
    </source>
</evidence>
<dbReference type="GO" id="GO:0008934">
    <property type="term" value="F:inositol monophosphate 1-phosphatase activity"/>
    <property type="evidence" value="ECO:0007669"/>
    <property type="project" value="TreeGrafter"/>
</dbReference>
<protein>
    <submittedName>
        <fullName evidence="3">Fructose-1,6-bisphosphatase</fullName>
    </submittedName>
</protein>
<comment type="cofactor">
    <cofactor evidence="2">
        <name>Mg(2+)</name>
        <dbReference type="ChEBI" id="CHEBI:18420"/>
    </cofactor>
</comment>
<dbReference type="PANTHER" id="PTHR20854">
    <property type="entry name" value="INOSITOL MONOPHOSPHATASE"/>
    <property type="match status" value="1"/>
</dbReference>
<dbReference type="GO" id="GO:0006020">
    <property type="term" value="P:inositol metabolic process"/>
    <property type="evidence" value="ECO:0007669"/>
    <property type="project" value="TreeGrafter"/>
</dbReference>
<dbReference type="Proteomes" id="UP000184292">
    <property type="component" value="Unassembled WGS sequence"/>
</dbReference>